<feature type="non-terminal residue" evidence="2">
    <location>
        <position position="1"/>
    </location>
</feature>
<organism evidence="2 3">
    <name type="scientific">Gulo gulo</name>
    <name type="common">Wolverine</name>
    <name type="synonym">Gluton</name>
    <dbReference type="NCBI Taxonomy" id="48420"/>
    <lineage>
        <taxon>Eukaryota</taxon>
        <taxon>Metazoa</taxon>
        <taxon>Chordata</taxon>
        <taxon>Craniata</taxon>
        <taxon>Vertebrata</taxon>
        <taxon>Euteleostomi</taxon>
        <taxon>Mammalia</taxon>
        <taxon>Eutheria</taxon>
        <taxon>Laurasiatheria</taxon>
        <taxon>Carnivora</taxon>
        <taxon>Caniformia</taxon>
        <taxon>Musteloidea</taxon>
        <taxon>Mustelidae</taxon>
        <taxon>Guloninae</taxon>
        <taxon>Gulo</taxon>
    </lineage>
</organism>
<dbReference type="AlphaFoldDB" id="A0A9X9LL41"/>
<dbReference type="EMBL" id="CYRY02006380">
    <property type="protein sequence ID" value="VCW70810.1"/>
    <property type="molecule type" value="Genomic_DNA"/>
</dbReference>
<proteinExistence type="predicted"/>
<keyword evidence="3" id="KW-1185">Reference proteome</keyword>
<name>A0A9X9LL41_GULGU</name>
<sequence length="77" mass="8641">ALPSHQLCSEHFQNTDPQSCVLRQPRCCAFKSDPGGAAEHTVDSSKSPSQKMRVLLDKLSENSQIRVPGRQRRHRSN</sequence>
<protein>
    <submittedName>
        <fullName evidence="2">Uncharacterized protein</fullName>
    </submittedName>
</protein>
<dbReference type="Proteomes" id="UP000269945">
    <property type="component" value="Unassembled WGS sequence"/>
</dbReference>
<comment type="caution">
    <text evidence="2">The sequence shown here is derived from an EMBL/GenBank/DDBJ whole genome shotgun (WGS) entry which is preliminary data.</text>
</comment>
<evidence type="ECO:0000256" key="1">
    <source>
        <dbReference type="SAM" id="MobiDB-lite"/>
    </source>
</evidence>
<feature type="region of interest" description="Disordered" evidence="1">
    <location>
        <begin position="56"/>
        <end position="77"/>
    </location>
</feature>
<accession>A0A9X9LL41</accession>
<evidence type="ECO:0000313" key="3">
    <source>
        <dbReference type="Proteomes" id="UP000269945"/>
    </source>
</evidence>
<evidence type="ECO:0000313" key="2">
    <source>
        <dbReference type="EMBL" id="VCW70810.1"/>
    </source>
</evidence>
<gene>
    <name evidence="2" type="ORF">BN2614_LOCUS2</name>
</gene>
<reference evidence="2 3" key="1">
    <citation type="submission" date="2018-10" db="EMBL/GenBank/DDBJ databases">
        <authorList>
            <person name="Ekblom R."/>
            <person name="Jareborg N."/>
        </authorList>
    </citation>
    <scope>NUCLEOTIDE SEQUENCE [LARGE SCALE GENOMIC DNA]</scope>
    <source>
        <tissue evidence="2">Muscle</tissue>
    </source>
</reference>